<dbReference type="Proteomes" id="UP000029665">
    <property type="component" value="Unassembled WGS sequence"/>
</dbReference>
<reference evidence="2" key="1">
    <citation type="submission" date="2014-01" db="EMBL/GenBank/DDBJ databases">
        <title>The genome of the white-rot fungus Pycnoporus cinnabarinus: a basidiomycete model with a versatile arsenal for lignocellulosic biomass breakdown.</title>
        <authorList>
            <person name="Levasseur A."/>
            <person name="Lomascolo A."/>
            <person name="Ruiz-Duenas F.J."/>
            <person name="Uzan E."/>
            <person name="Piumi F."/>
            <person name="Kues U."/>
            <person name="Ram A.F.J."/>
            <person name="Murat C."/>
            <person name="Haon M."/>
            <person name="Benoit I."/>
            <person name="Arfi Y."/>
            <person name="Chevret D."/>
            <person name="Drula E."/>
            <person name="Kwon M.J."/>
            <person name="Gouret P."/>
            <person name="Lesage-Meessen L."/>
            <person name="Lombard V."/>
            <person name="Mariette J."/>
            <person name="Noirot C."/>
            <person name="Park J."/>
            <person name="Patyshakuliyeva A."/>
            <person name="Wieneger R.A.B."/>
            <person name="Wosten H.A.B."/>
            <person name="Martin F."/>
            <person name="Coutinho P.M."/>
            <person name="de Vries R."/>
            <person name="Martinez A.T."/>
            <person name="Klopp C."/>
            <person name="Pontarotti P."/>
            <person name="Henrissat B."/>
            <person name="Record E."/>
        </authorList>
    </citation>
    <scope>NUCLEOTIDE SEQUENCE [LARGE SCALE GENOMIC DNA]</scope>
    <source>
        <strain evidence="2">BRFM137</strain>
    </source>
</reference>
<dbReference type="STRING" id="5643.A0A060S218"/>
<proteinExistence type="predicted"/>
<evidence type="ECO:0000256" key="1">
    <source>
        <dbReference type="SAM" id="MobiDB-lite"/>
    </source>
</evidence>
<gene>
    <name evidence="2" type="ORF">BN946_scf184815.g54</name>
</gene>
<name>A0A060S218_PYCCI</name>
<dbReference type="EMBL" id="CCBP010000012">
    <property type="protein sequence ID" value="CDO68407.1"/>
    <property type="molecule type" value="Genomic_DNA"/>
</dbReference>
<feature type="region of interest" description="Disordered" evidence="1">
    <location>
        <begin position="16"/>
        <end position="44"/>
    </location>
</feature>
<dbReference type="PANTHER" id="PTHR28360">
    <property type="entry name" value="DYNACTIN SUBUNIT 3"/>
    <property type="match status" value="1"/>
</dbReference>
<dbReference type="HOGENOM" id="CLU_052861_0_0_1"/>
<keyword evidence="3" id="KW-1185">Reference proteome</keyword>
<evidence type="ECO:0000313" key="3">
    <source>
        <dbReference type="Proteomes" id="UP000029665"/>
    </source>
</evidence>
<dbReference type="OrthoDB" id="16729at2759"/>
<protein>
    <submittedName>
        <fullName evidence="2">Uncharacterized protein</fullName>
    </submittedName>
</protein>
<dbReference type="OMA" id="FVAWDDT"/>
<dbReference type="Pfam" id="PF07426">
    <property type="entry name" value="Dynactin_p22"/>
    <property type="match status" value="1"/>
</dbReference>
<dbReference type="GO" id="GO:0005869">
    <property type="term" value="C:dynactin complex"/>
    <property type="evidence" value="ECO:0007669"/>
    <property type="project" value="InterPro"/>
</dbReference>
<accession>A0A060S218</accession>
<sequence>MTAIGSVFLGDVQRQRVLSSSTPPSSPPPHLTTNNGPPHSFSDVDIDDAVDGINPSTAFPPSITPMLSLELRLRWLETLLFGAKHDALEQVSKAAAKGEKLKEGDTLVRRAEDLQRRLDNVIQNSDSLKRFMERYDQYAHMLTPQFALSASLAMNPPTYENMSTSELEAFLSEMESDIRAAERDLQEISALESKGVTGAGKLADYEALQPRLESLLKAHDDDVHKAVDLEKRIALLMDRYATNVDTLSELFVSWDEAIRDVEDEVLKMERDRQERRKLGYE</sequence>
<organism evidence="2 3">
    <name type="scientific">Pycnoporus cinnabarinus</name>
    <name type="common">Cinnabar-red polypore</name>
    <name type="synonym">Trametes cinnabarina</name>
    <dbReference type="NCBI Taxonomy" id="5643"/>
    <lineage>
        <taxon>Eukaryota</taxon>
        <taxon>Fungi</taxon>
        <taxon>Dikarya</taxon>
        <taxon>Basidiomycota</taxon>
        <taxon>Agaricomycotina</taxon>
        <taxon>Agaricomycetes</taxon>
        <taxon>Polyporales</taxon>
        <taxon>Polyporaceae</taxon>
        <taxon>Trametes</taxon>
    </lineage>
</organism>
<dbReference type="InterPro" id="IPR009991">
    <property type="entry name" value="DCTN3"/>
</dbReference>
<evidence type="ECO:0000313" key="2">
    <source>
        <dbReference type="EMBL" id="CDO68407.1"/>
    </source>
</evidence>
<dbReference type="AlphaFoldDB" id="A0A060S218"/>
<dbReference type="PANTHER" id="PTHR28360:SF1">
    <property type="entry name" value="DYNACTIN SUBUNIT 3"/>
    <property type="match status" value="1"/>
</dbReference>
<dbReference type="GO" id="GO:0061640">
    <property type="term" value="P:cytoskeleton-dependent cytokinesis"/>
    <property type="evidence" value="ECO:0007669"/>
    <property type="project" value="InterPro"/>
</dbReference>
<comment type="caution">
    <text evidence="2">The sequence shown here is derived from an EMBL/GenBank/DDBJ whole genome shotgun (WGS) entry which is preliminary data.</text>
</comment>